<protein>
    <recommendedName>
        <fullName evidence="9">H15 domain-containing protein</fullName>
    </recommendedName>
</protein>
<evidence type="ECO:0000256" key="2">
    <source>
        <dbReference type="ARBA" id="ARBA00004286"/>
    </source>
</evidence>
<evidence type="ECO:0000259" key="9">
    <source>
        <dbReference type="PROSITE" id="PS51504"/>
    </source>
</evidence>
<feature type="compositionally biased region" description="Basic and acidic residues" evidence="8">
    <location>
        <begin position="244"/>
        <end position="260"/>
    </location>
</feature>
<dbReference type="SMART" id="SM00526">
    <property type="entry name" value="H15"/>
    <property type="match status" value="2"/>
</dbReference>
<evidence type="ECO:0000256" key="3">
    <source>
        <dbReference type="ARBA" id="ARBA00022454"/>
    </source>
</evidence>
<name>A0A238BN19_9BILA</name>
<feature type="compositionally biased region" description="Low complexity" evidence="8">
    <location>
        <begin position="327"/>
        <end position="341"/>
    </location>
</feature>
<keyword evidence="5 7" id="KW-0238">DNA-binding</keyword>
<feature type="domain" description="H15" evidence="9">
    <location>
        <begin position="62"/>
        <end position="158"/>
    </location>
</feature>
<feature type="region of interest" description="Disordered" evidence="8">
    <location>
        <begin position="239"/>
        <end position="350"/>
    </location>
</feature>
<dbReference type="Gene3D" id="1.10.10.10">
    <property type="entry name" value="Winged helix-like DNA-binding domain superfamily/Winged helix DNA-binding domain"/>
    <property type="match status" value="2"/>
</dbReference>
<keyword evidence="4" id="KW-0007">Acetylation</keyword>
<dbReference type="AlphaFoldDB" id="A0A238BN19"/>
<dbReference type="GO" id="GO:0003690">
    <property type="term" value="F:double-stranded DNA binding"/>
    <property type="evidence" value="ECO:0007669"/>
    <property type="project" value="TreeGrafter"/>
</dbReference>
<dbReference type="GO" id="GO:0030261">
    <property type="term" value="P:chromosome condensation"/>
    <property type="evidence" value="ECO:0007669"/>
    <property type="project" value="TreeGrafter"/>
</dbReference>
<evidence type="ECO:0000313" key="11">
    <source>
        <dbReference type="Proteomes" id="UP000242913"/>
    </source>
</evidence>
<dbReference type="GO" id="GO:0031492">
    <property type="term" value="F:nucleosomal DNA binding"/>
    <property type="evidence" value="ECO:0007669"/>
    <property type="project" value="TreeGrafter"/>
</dbReference>
<evidence type="ECO:0000256" key="5">
    <source>
        <dbReference type="ARBA" id="ARBA00023125"/>
    </source>
</evidence>
<proteinExistence type="inferred from homology"/>
<dbReference type="InterPro" id="IPR005819">
    <property type="entry name" value="H1/H5"/>
</dbReference>
<dbReference type="PANTHER" id="PTHR11467:SF36">
    <property type="entry name" value="HISTONE 24-RELATED"/>
    <property type="match status" value="1"/>
</dbReference>
<dbReference type="GO" id="GO:0005634">
    <property type="term" value="C:nucleus"/>
    <property type="evidence" value="ECO:0007669"/>
    <property type="project" value="UniProtKB-SubCell"/>
</dbReference>
<evidence type="ECO:0000256" key="6">
    <source>
        <dbReference type="ARBA" id="ARBA00023242"/>
    </source>
</evidence>
<feature type="compositionally biased region" description="Basic residues" evidence="8">
    <location>
        <begin position="314"/>
        <end position="326"/>
    </location>
</feature>
<dbReference type="PANTHER" id="PTHR11467">
    <property type="entry name" value="HISTONE H1"/>
    <property type="match status" value="1"/>
</dbReference>
<evidence type="ECO:0000256" key="1">
    <source>
        <dbReference type="ARBA" id="ARBA00004123"/>
    </source>
</evidence>
<dbReference type="FunFam" id="1.10.10.10:FF:000140">
    <property type="entry name" value="Histone H1.0"/>
    <property type="match status" value="1"/>
</dbReference>
<dbReference type="OrthoDB" id="1110759at2759"/>
<keyword evidence="11" id="KW-1185">Reference proteome</keyword>
<dbReference type="InterPro" id="IPR005818">
    <property type="entry name" value="Histone_H1/H5_H15"/>
</dbReference>
<dbReference type="GO" id="GO:0030527">
    <property type="term" value="F:structural constituent of chromatin"/>
    <property type="evidence" value="ECO:0007669"/>
    <property type="project" value="InterPro"/>
</dbReference>
<sequence>MPATEEVIAAPSAATGDNLAVVVPSNTSASLTAPSGKKRNMIAKMNVTVPKSMKSHAKSQHNHPPYGNMIKAALMATQDKKGSSRAAILKYIMQNFAVGENPTMKKTMPATEEVIAAPSAATGDNLAVVVPSNTSASLTAPSGKKRNMIAKMNVTVPKSMKSHAKSQHNHPPYGNMIKAALMATQDKKGSSRAAILKYIMQNFAVGENPTMVNAHLRLGLKRGVASGILKQMKGTGASGSFRLADAKSEQPKKIKKRSTEKSASAGDMKMMSSKKSMKKKSSTKKMNSPKVSKPKNTPKKKAKAAGAGGASNPKSKKAAGRPKKAKASPVKSKTTKKPTVAHARNKKMAA</sequence>
<dbReference type="GO" id="GO:0000786">
    <property type="term" value="C:nucleosome"/>
    <property type="evidence" value="ECO:0007669"/>
    <property type="project" value="InterPro"/>
</dbReference>
<evidence type="ECO:0000256" key="7">
    <source>
        <dbReference type="RuleBase" id="RU003894"/>
    </source>
</evidence>
<dbReference type="InterPro" id="IPR036388">
    <property type="entry name" value="WH-like_DNA-bd_sf"/>
</dbReference>
<dbReference type="Pfam" id="PF00538">
    <property type="entry name" value="Linker_histone"/>
    <property type="match status" value="2"/>
</dbReference>
<comment type="subcellular location">
    <subcellularLocation>
        <location evidence="2">Chromosome</location>
    </subcellularLocation>
    <subcellularLocation>
        <location evidence="1 7">Nucleus</location>
    </subcellularLocation>
</comment>
<accession>A0A238BN19</accession>
<evidence type="ECO:0000256" key="8">
    <source>
        <dbReference type="SAM" id="MobiDB-lite"/>
    </source>
</evidence>
<gene>
    <name evidence="10" type="ORF">X798_07083</name>
</gene>
<evidence type="ECO:0000256" key="4">
    <source>
        <dbReference type="ARBA" id="ARBA00022990"/>
    </source>
</evidence>
<dbReference type="GO" id="GO:0045910">
    <property type="term" value="P:negative regulation of DNA recombination"/>
    <property type="evidence" value="ECO:0007669"/>
    <property type="project" value="TreeGrafter"/>
</dbReference>
<keyword evidence="3 7" id="KW-0158">Chromosome</keyword>
<dbReference type="PROSITE" id="PS51504">
    <property type="entry name" value="H15"/>
    <property type="match status" value="2"/>
</dbReference>
<evidence type="ECO:0000313" key="10">
    <source>
        <dbReference type="EMBL" id="OZC05938.1"/>
    </source>
</evidence>
<dbReference type="SUPFAM" id="SSF46785">
    <property type="entry name" value="Winged helix' DNA-binding domain"/>
    <property type="match status" value="2"/>
</dbReference>
<dbReference type="Proteomes" id="UP000242913">
    <property type="component" value="Unassembled WGS sequence"/>
</dbReference>
<dbReference type="PRINTS" id="PR00624">
    <property type="entry name" value="HISTONEH5"/>
</dbReference>
<comment type="similarity">
    <text evidence="7">Belongs to the histone H1/H5 family.</text>
</comment>
<organism evidence="10 11">
    <name type="scientific">Onchocerca flexuosa</name>
    <dbReference type="NCBI Taxonomy" id="387005"/>
    <lineage>
        <taxon>Eukaryota</taxon>
        <taxon>Metazoa</taxon>
        <taxon>Ecdysozoa</taxon>
        <taxon>Nematoda</taxon>
        <taxon>Chromadorea</taxon>
        <taxon>Rhabditida</taxon>
        <taxon>Spirurina</taxon>
        <taxon>Spiruromorpha</taxon>
        <taxon>Filarioidea</taxon>
        <taxon>Onchocercidae</taxon>
        <taxon>Onchocerca</taxon>
    </lineage>
</organism>
<dbReference type="EMBL" id="KZ270317">
    <property type="protein sequence ID" value="OZC05938.1"/>
    <property type="molecule type" value="Genomic_DNA"/>
</dbReference>
<feature type="compositionally biased region" description="Basic residues" evidence="8">
    <location>
        <begin position="292"/>
        <end position="303"/>
    </location>
</feature>
<dbReference type="InterPro" id="IPR036390">
    <property type="entry name" value="WH_DNA-bd_sf"/>
</dbReference>
<reference evidence="10 11" key="1">
    <citation type="submission" date="2015-12" db="EMBL/GenBank/DDBJ databases">
        <title>Draft genome of the nematode, Onchocerca flexuosa.</title>
        <authorList>
            <person name="Mitreva M."/>
        </authorList>
    </citation>
    <scope>NUCLEOTIDE SEQUENCE [LARGE SCALE GENOMIC DNA]</scope>
    <source>
        <strain evidence="10">Red Deer</strain>
    </source>
</reference>
<dbReference type="GO" id="GO:0006334">
    <property type="term" value="P:nucleosome assembly"/>
    <property type="evidence" value="ECO:0007669"/>
    <property type="project" value="InterPro"/>
</dbReference>
<keyword evidence="6 7" id="KW-0539">Nucleus</keyword>
<feature type="domain" description="H15" evidence="9">
    <location>
        <begin position="169"/>
        <end position="245"/>
    </location>
</feature>
<dbReference type="CDD" id="cd00073">
    <property type="entry name" value="H15"/>
    <property type="match status" value="1"/>
</dbReference>